<dbReference type="Proteomes" id="UP001341840">
    <property type="component" value="Unassembled WGS sequence"/>
</dbReference>
<accession>A0ABU6QSQ9</accession>
<comment type="caution">
    <text evidence="2">The sequence shown here is derived from an EMBL/GenBank/DDBJ whole genome shotgun (WGS) entry which is preliminary data.</text>
</comment>
<dbReference type="Pfam" id="PF10536">
    <property type="entry name" value="PMD"/>
    <property type="match status" value="1"/>
</dbReference>
<dbReference type="InterPro" id="IPR044824">
    <property type="entry name" value="MAIN-like"/>
</dbReference>
<keyword evidence="3" id="KW-1185">Reference proteome</keyword>
<proteinExistence type="predicted"/>
<reference evidence="2 3" key="1">
    <citation type="journal article" date="2023" name="Plants (Basel)">
        <title>Bridging the Gap: Combining Genomics and Transcriptomics Approaches to Understand Stylosanthes scabra, an Orphan Legume from the Brazilian Caatinga.</title>
        <authorList>
            <person name="Ferreira-Neto J.R.C."/>
            <person name="da Silva M.D."/>
            <person name="Binneck E."/>
            <person name="de Melo N.F."/>
            <person name="da Silva R.H."/>
            <person name="de Melo A.L.T.M."/>
            <person name="Pandolfi V."/>
            <person name="Bustamante F.O."/>
            <person name="Brasileiro-Vidal A.C."/>
            <person name="Benko-Iseppon A.M."/>
        </authorList>
    </citation>
    <scope>NUCLEOTIDE SEQUENCE [LARGE SCALE GENOMIC DNA]</scope>
    <source>
        <tissue evidence="2">Leaves</tissue>
    </source>
</reference>
<feature type="domain" description="Aminotransferase-like plant mobile" evidence="1">
    <location>
        <begin position="5"/>
        <end position="141"/>
    </location>
</feature>
<dbReference type="EMBL" id="JASCZI010001245">
    <property type="protein sequence ID" value="MED6114613.1"/>
    <property type="molecule type" value="Genomic_DNA"/>
</dbReference>
<evidence type="ECO:0000313" key="3">
    <source>
        <dbReference type="Proteomes" id="UP001341840"/>
    </source>
</evidence>
<gene>
    <name evidence="2" type="ORF">PIB30_081988</name>
</gene>
<sequence>MSWVSIAGGSATLAWLYKILCRASSRKVVQLARPLALLKSWIFWRFPSLCPHGFDDIRWPLAARWGGFLPSSDEKAPRVLQLRHRLDMLRESDFVWVSYSALNVVGMVDLAILEENHMHVWRPVTAMIYFGVIEWHHIDQVETSSRLIHL</sequence>
<name>A0ABU6QSQ9_9FABA</name>
<evidence type="ECO:0000259" key="1">
    <source>
        <dbReference type="Pfam" id="PF10536"/>
    </source>
</evidence>
<dbReference type="InterPro" id="IPR019557">
    <property type="entry name" value="AminoTfrase-like_pln_mobile"/>
</dbReference>
<dbReference type="PANTHER" id="PTHR46033:SF8">
    <property type="entry name" value="PROTEIN MAINTENANCE OF MERISTEMS-LIKE"/>
    <property type="match status" value="1"/>
</dbReference>
<organism evidence="2 3">
    <name type="scientific">Stylosanthes scabra</name>
    <dbReference type="NCBI Taxonomy" id="79078"/>
    <lineage>
        <taxon>Eukaryota</taxon>
        <taxon>Viridiplantae</taxon>
        <taxon>Streptophyta</taxon>
        <taxon>Embryophyta</taxon>
        <taxon>Tracheophyta</taxon>
        <taxon>Spermatophyta</taxon>
        <taxon>Magnoliopsida</taxon>
        <taxon>eudicotyledons</taxon>
        <taxon>Gunneridae</taxon>
        <taxon>Pentapetalae</taxon>
        <taxon>rosids</taxon>
        <taxon>fabids</taxon>
        <taxon>Fabales</taxon>
        <taxon>Fabaceae</taxon>
        <taxon>Papilionoideae</taxon>
        <taxon>50 kb inversion clade</taxon>
        <taxon>dalbergioids sensu lato</taxon>
        <taxon>Dalbergieae</taxon>
        <taxon>Pterocarpus clade</taxon>
        <taxon>Stylosanthes</taxon>
    </lineage>
</organism>
<evidence type="ECO:0000313" key="2">
    <source>
        <dbReference type="EMBL" id="MED6114613.1"/>
    </source>
</evidence>
<dbReference type="PANTHER" id="PTHR46033">
    <property type="entry name" value="PROTEIN MAIN-LIKE 2"/>
    <property type="match status" value="1"/>
</dbReference>
<protein>
    <recommendedName>
        <fullName evidence="1">Aminotransferase-like plant mobile domain-containing protein</fullName>
    </recommendedName>
</protein>